<name>A0ABX9MDG8_9FIRM</name>
<dbReference type="PANTHER" id="PTHR10000:SF8">
    <property type="entry name" value="HAD SUPERFAMILY HYDROLASE-LIKE, TYPE 3"/>
    <property type="match status" value="1"/>
</dbReference>
<dbReference type="Proteomes" id="UP000266262">
    <property type="component" value="Unassembled WGS sequence"/>
</dbReference>
<sequence length="123" mass="13929">MHKSMTFLLSGYKLLLWYNVLQDYYNKNFEEKILRKYFFFDIDGTLTSPLDSCIPRSTVNALRELQNKEGTLVLATGRLQCDAISLAHELGIDSVISDGGNGVTIHNQIICHESLPLVSCKKF</sequence>
<keyword evidence="2" id="KW-1185">Reference proteome</keyword>
<evidence type="ECO:0000313" key="1">
    <source>
        <dbReference type="EMBL" id="RID94348.1"/>
    </source>
</evidence>
<dbReference type="InterPro" id="IPR023214">
    <property type="entry name" value="HAD_sf"/>
</dbReference>
<dbReference type="InterPro" id="IPR036412">
    <property type="entry name" value="HAD-like_sf"/>
</dbReference>
<accession>A0ABX9MDG8</accession>
<proteinExistence type="predicted"/>
<reference evidence="1 2" key="1">
    <citation type="submission" date="2018-08" db="EMBL/GenBank/DDBJ databases">
        <title>Draft genome sequence of Dialister pneumosintes KCOM 1685.</title>
        <authorList>
            <person name="Kook J.-K."/>
            <person name="Park S.-N."/>
            <person name="Lim Y.K."/>
        </authorList>
    </citation>
    <scope>NUCLEOTIDE SEQUENCE [LARGE SCALE GENOMIC DNA]</scope>
    <source>
        <strain evidence="1 2">KCOM 1685</strain>
    </source>
</reference>
<dbReference type="PANTHER" id="PTHR10000">
    <property type="entry name" value="PHOSPHOSERINE PHOSPHATASE"/>
    <property type="match status" value="1"/>
</dbReference>
<organism evidence="1 2">
    <name type="scientific">Dialister pneumosintes</name>
    <dbReference type="NCBI Taxonomy" id="39950"/>
    <lineage>
        <taxon>Bacteria</taxon>
        <taxon>Bacillati</taxon>
        <taxon>Bacillota</taxon>
        <taxon>Negativicutes</taxon>
        <taxon>Veillonellales</taxon>
        <taxon>Veillonellaceae</taxon>
        <taxon>Dialister</taxon>
    </lineage>
</organism>
<dbReference type="Pfam" id="PF08282">
    <property type="entry name" value="Hydrolase_3"/>
    <property type="match status" value="1"/>
</dbReference>
<dbReference type="Gene3D" id="3.40.50.1000">
    <property type="entry name" value="HAD superfamily/HAD-like"/>
    <property type="match status" value="1"/>
</dbReference>
<protein>
    <submittedName>
        <fullName evidence="1">HAD family phosphatase</fullName>
    </submittedName>
</protein>
<comment type="caution">
    <text evidence="1">The sequence shown here is derived from an EMBL/GenBank/DDBJ whole genome shotgun (WGS) entry which is preliminary data.</text>
</comment>
<gene>
    <name evidence="1" type="ORF">DX915_02145</name>
</gene>
<evidence type="ECO:0000313" key="2">
    <source>
        <dbReference type="Proteomes" id="UP000266262"/>
    </source>
</evidence>
<dbReference type="SUPFAM" id="SSF56784">
    <property type="entry name" value="HAD-like"/>
    <property type="match status" value="1"/>
</dbReference>
<dbReference type="EMBL" id="QWKU01000001">
    <property type="protein sequence ID" value="RID94348.1"/>
    <property type="molecule type" value="Genomic_DNA"/>
</dbReference>